<evidence type="ECO:0000313" key="2">
    <source>
        <dbReference type="Proteomes" id="UP001479933"/>
    </source>
</evidence>
<proteinExistence type="predicted"/>
<dbReference type="GO" id="GO:0016740">
    <property type="term" value="F:transferase activity"/>
    <property type="evidence" value="ECO:0007669"/>
    <property type="project" value="UniProtKB-KW"/>
</dbReference>
<dbReference type="InterPro" id="IPR003673">
    <property type="entry name" value="CoA-Trfase_fam_III"/>
</dbReference>
<gene>
    <name evidence="1" type="ORF">RVF87_17885</name>
</gene>
<keyword evidence="1" id="KW-0808">Transferase</keyword>
<dbReference type="InterPro" id="IPR023606">
    <property type="entry name" value="CoA-Trfase_III_dom_1_sf"/>
</dbReference>
<evidence type="ECO:0000313" key="1">
    <source>
        <dbReference type="EMBL" id="WYY06894.1"/>
    </source>
</evidence>
<accession>A0ABZ2U1Z1</accession>
<name>A0ABZ2U1Z1_9ACTN</name>
<keyword evidence="2" id="KW-1185">Reference proteome</keyword>
<dbReference type="InterPro" id="IPR050509">
    <property type="entry name" value="CoA-transferase_III"/>
</dbReference>
<dbReference type="Gene3D" id="3.40.50.10540">
    <property type="entry name" value="Crotonobetainyl-coa:carnitine coa-transferase, domain 1"/>
    <property type="match status" value="1"/>
</dbReference>
<dbReference type="EMBL" id="CP136137">
    <property type="protein sequence ID" value="WYY06894.1"/>
    <property type="molecule type" value="Genomic_DNA"/>
</dbReference>
<dbReference type="PANTHER" id="PTHR48228:SF7">
    <property type="entry name" value="FATTY ACYL-COA TRANSFERASE RV3272-RELATED"/>
    <property type="match status" value="1"/>
</dbReference>
<reference evidence="1 2" key="1">
    <citation type="journal article" date="2023" name="Virus Evol.">
        <title>Computational host range prediction-The good, the bad, and the ugly.</title>
        <authorList>
            <person name="Howell A.A."/>
            <person name="Versoza C.J."/>
            <person name="Pfeifer S.P."/>
        </authorList>
    </citation>
    <scope>NUCLEOTIDE SEQUENCE [LARGE SCALE GENOMIC DNA]</scope>
    <source>
        <strain evidence="1 2">1610/1b</strain>
    </source>
</reference>
<dbReference type="Pfam" id="PF02515">
    <property type="entry name" value="CoA_transf_3"/>
    <property type="match status" value="1"/>
</dbReference>
<dbReference type="SUPFAM" id="SSF89796">
    <property type="entry name" value="CoA-transferase family III (CaiB/BaiF)"/>
    <property type="match status" value="1"/>
</dbReference>
<dbReference type="PANTHER" id="PTHR48228">
    <property type="entry name" value="SUCCINYL-COA--D-CITRAMALATE COA-TRANSFERASE"/>
    <property type="match status" value="1"/>
</dbReference>
<sequence length="387" mass="40001">MTDHAGSWADTGLAWLTGDPDGPGDVSRAAVLEHARAIAAPMRQDAAALLAGRAALTGLRRRGATSAGGATRLLSATDGWVAATLSRPQDVDSVAAVVESNAMPTDPWRALADFAARTSASEFADRAQLLGIPASALGAVPPAEPRVTRYWAGDDRHIDADLLVVDLSSMWAGPLCGMILRELGASVVKVESPRRPDGTRLGDSSFFTWMNGGKHVCRADLHDDTAAVARLLDAADVVIEASRPRALAQTGLDAASRAPRTGRVWVRITGYGPDHPDRVAFGDDAAVAGGLVGAGAHGPVFCGDAIADPLTGITAAHQVIESLRRGGGEVIDVAMAEVAATYAALPITPDPPSYANVPPAQPAIPITPPPDAAFVEQLVHDRSATPC</sequence>
<dbReference type="RefSeq" id="WP_066172041.1">
    <property type="nucleotide sequence ID" value="NZ_CP136137.1"/>
</dbReference>
<protein>
    <submittedName>
        <fullName evidence="1">CoA transferase</fullName>
    </submittedName>
</protein>
<dbReference type="Proteomes" id="UP001479933">
    <property type="component" value="Chromosome"/>
</dbReference>
<organism evidence="1 2">
    <name type="scientific">Gordonia hydrophobica</name>
    <dbReference type="NCBI Taxonomy" id="40516"/>
    <lineage>
        <taxon>Bacteria</taxon>
        <taxon>Bacillati</taxon>
        <taxon>Actinomycetota</taxon>
        <taxon>Actinomycetes</taxon>
        <taxon>Mycobacteriales</taxon>
        <taxon>Gordoniaceae</taxon>
        <taxon>Gordonia</taxon>
    </lineage>
</organism>